<dbReference type="EMBL" id="LSYV01000051">
    <property type="protein sequence ID" value="KXZ45795.1"/>
    <property type="molecule type" value="Genomic_DNA"/>
</dbReference>
<dbReference type="Proteomes" id="UP000075714">
    <property type="component" value="Unassembled WGS sequence"/>
</dbReference>
<organism evidence="3 4">
    <name type="scientific">Gonium pectorale</name>
    <name type="common">Green alga</name>
    <dbReference type="NCBI Taxonomy" id="33097"/>
    <lineage>
        <taxon>Eukaryota</taxon>
        <taxon>Viridiplantae</taxon>
        <taxon>Chlorophyta</taxon>
        <taxon>core chlorophytes</taxon>
        <taxon>Chlorophyceae</taxon>
        <taxon>CS clade</taxon>
        <taxon>Chlamydomonadales</taxon>
        <taxon>Volvocaceae</taxon>
        <taxon>Gonium</taxon>
    </lineage>
</organism>
<comment type="function">
    <text evidence="2">Protein transport. Probably involved in vesicular traffic.</text>
</comment>
<dbReference type="NCBIfam" id="TIGR00231">
    <property type="entry name" value="small_GTP"/>
    <property type="match status" value="1"/>
</dbReference>
<evidence type="ECO:0000256" key="1">
    <source>
        <dbReference type="ARBA" id="ARBA00022741"/>
    </source>
</evidence>
<dbReference type="PRINTS" id="PR00449">
    <property type="entry name" value="RASTRNSFRMNG"/>
</dbReference>
<proteinExistence type="predicted"/>
<keyword evidence="1" id="KW-0547">Nucleotide-binding</keyword>
<accession>A0A150G8A6</accession>
<dbReference type="SMART" id="SM00175">
    <property type="entry name" value="RAB"/>
    <property type="match status" value="1"/>
</dbReference>
<gene>
    <name evidence="3" type="ORF">GPECTOR_50g589</name>
</gene>
<dbReference type="GO" id="GO:0003924">
    <property type="term" value="F:GTPase activity"/>
    <property type="evidence" value="ECO:0007669"/>
    <property type="project" value="InterPro"/>
</dbReference>
<dbReference type="InterPro" id="IPR005225">
    <property type="entry name" value="Small_GTP-bd"/>
</dbReference>
<dbReference type="Pfam" id="PF00071">
    <property type="entry name" value="Ras"/>
    <property type="match status" value="1"/>
</dbReference>
<dbReference type="InterPro" id="IPR001806">
    <property type="entry name" value="Small_GTPase"/>
</dbReference>
<dbReference type="STRING" id="33097.A0A150G8A6"/>
<dbReference type="Gene3D" id="3.40.50.300">
    <property type="entry name" value="P-loop containing nucleotide triphosphate hydrolases"/>
    <property type="match status" value="1"/>
</dbReference>
<dbReference type="PROSITE" id="PS51419">
    <property type="entry name" value="RAB"/>
    <property type="match status" value="1"/>
</dbReference>
<dbReference type="SMART" id="SM00173">
    <property type="entry name" value="RAS"/>
    <property type="match status" value="1"/>
</dbReference>
<dbReference type="InterPro" id="IPR027417">
    <property type="entry name" value="P-loop_NTPase"/>
</dbReference>
<keyword evidence="4" id="KW-1185">Reference proteome</keyword>
<evidence type="ECO:0000313" key="4">
    <source>
        <dbReference type="Proteomes" id="UP000075714"/>
    </source>
</evidence>
<dbReference type="PROSITE" id="PS51421">
    <property type="entry name" value="RAS"/>
    <property type="match status" value="1"/>
</dbReference>
<reference evidence="4" key="1">
    <citation type="journal article" date="2016" name="Nat. Commun.">
        <title>The Gonium pectorale genome demonstrates co-option of cell cycle regulation during the evolution of multicellularity.</title>
        <authorList>
            <person name="Hanschen E.R."/>
            <person name="Marriage T.N."/>
            <person name="Ferris P.J."/>
            <person name="Hamaji T."/>
            <person name="Toyoda A."/>
            <person name="Fujiyama A."/>
            <person name="Neme R."/>
            <person name="Noguchi H."/>
            <person name="Minakuchi Y."/>
            <person name="Suzuki M."/>
            <person name="Kawai-Toyooka H."/>
            <person name="Smith D.R."/>
            <person name="Sparks H."/>
            <person name="Anderson J."/>
            <person name="Bakaric R."/>
            <person name="Luria V."/>
            <person name="Karger A."/>
            <person name="Kirschner M.W."/>
            <person name="Durand P.M."/>
            <person name="Michod R.E."/>
            <person name="Nozaki H."/>
            <person name="Olson B.J."/>
        </authorList>
    </citation>
    <scope>NUCLEOTIDE SEQUENCE [LARGE SCALE GENOMIC DNA]</scope>
    <source>
        <strain evidence="4">NIES-2863</strain>
    </source>
</reference>
<dbReference type="SUPFAM" id="SSF52540">
    <property type="entry name" value="P-loop containing nucleoside triphosphate hydrolases"/>
    <property type="match status" value="1"/>
</dbReference>
<name>A0A150G8A6_GONPE</name>
<evidence type="ECO:0000313" key="3">
    <source>
        <dbReference type="EMBL" id="KXZ45795.1"/>
    </source>
</evidence>
<dbReference type="SMART" id="SM00174">
    <property type="entry name" value="RHO"/>
    <property type="match status" value="1"/>
</dbReference>
<dbReference type="AlphaFoldDB" id="A0A150G8A6"/>
<comment type="caution">
    <text evidence="3">The sequence shown here is derived from an EMBL/GenBank/DDBJ whole genome shotgun (WGS) entry which is preliminary data.</text>
</comment>
<dbReference type="OrthoDB" id="63533at2759"/>
<dbReference type="GO" id="GO:0005525">
    <property type="term" value="F:GTP binding"/>
    <property type="evidence" value="ECO:0007669"/>
    <property type="project" value="InterPro"/>
</dbReference>
<dbReference type="FunFam" id="3.40.50.300:FF:001447">
    <property type="entry name" value="Ras-related protein Rab-1B"/>
    <property type="match status" value="1"/>
</dbReference>
<evidence type="ECO:0000256" key="2">
    <source>
        <dbReference type="ARBA" id="ARBA00025673"/>
    </source>
</evidence>
<dbReference type="PANTHER" id="PTHR47978">
    <property type="match status" value="1"/>
</dbReference>
<protein>
    <submittedName>
        <fullName evidence="3">Uncharacterized protein</fullName>
    </submittedName>
</protein>
<sequence>MDIWDTAGQERYQSLAPLYYRGAHAAAIVYDVTQRGTLVRAQHWLAELRGYSGHGMVLVLVGNKTDLVPERQVSEEEGRQLADSIGALFVEASAATGANVAEIFEGVVARLAGGMPVSVNAAVNAAPPCLF</sequence>